<organism evidence="5 6">
    <name type="scientific">Clostridium magnum DSM 2767</name>
    <dbReference type="NCBI Taxonomy" id="1121326"/>
    <lineage>
        <taxon>Bacteria</taxon>
        <taxon>Bacillati</taxon>
        <taxon>Bacillota</taxon>
        <taxon>Clostridia</taxon>
        <taxon>Eubacteriales</taxon>
        <taxon>Clostridiaceae</taxon>
        <taxon>Clostridium</taxon>
    </lineage>
</organism>
<dbReference type="Gene3D" id="3.40.50.620">
    <property type="entry name" value="HUPs"/>
    <property type="match status" value="1"/>
</dbReference>
<dbReference type="NCBIfam" id="TIGR00124">
    <property type="entry name" value="cit_ly_ligase"/>
    <property type="match status" value="1"/>
</dbReference>
<sequence length="349" mass="40223">MYDDLNFQQINLKDKNEKQEVSKFLEGFGLILDLDVDYTVVLRDFSGSIKATCSKAKNVLKCFAISEDLRGENVTASLISHLVDKLFQDNIFHCFIFTKPDKIKVFTSLSFKLLYEVEDAALLEYGVHDINKALKDMRNKYNIDSNTAKGALVMNCNPFTKGHRYLVEEASRTCEKVLLFLVEEDKSLFPFKDRYDIVKEGVQDLKNVTVVPGGQYIISSATFPSYFIRKEDERMRAYQNIDCGIFAKYFCDKFNIIKRFVGQEPYCSVTNSYNETLKSILPQYGVEIIEIERSKHDEYYISASKVRELIKVGELEKVKSIVPEVTWEFLNSKIGKEIAERIKISNSPH</sequence>
<protein>
    <recommendedName>
        <fullName evidence="3">[Citrate [pro-3S]-lyase] ligase</fullName>
        <ecNumber evidence="3">6.2.1.22</ecNumber>
    </recommendedName>
</protein>
<comment type="function">
    <text evidence="3">Acetylation of prosthetic group (2-(5''-phosphoribosyl)-3'-dephosphocoenzyme-A) of the gamma subunit of citrate lyase.</text>
</comment>
<reference evidence="5 6" key="1">
    <citation type="submission" date="2016-04" db="EMBL/GenBank/DDBJ databases">
        <title>Genome sequence of Clostridium magnum DSM 2767.</title>
        <authorList>
            <person name="Poehlein A."/>
            <person name="Uhlig R."/>
            <person name="Fischer R."/>
            <person name="Bahl H."/>
            <person name="Daniel R."/>
        </authorList>
    </citation>
    <scope>NUCLEOTIDE SEQUENCE [LARGE SCALE GENOMIC DNA]</scope>
    <source>
        <strain evidence="5 6">DSM 2767</strain>
    </source>
</reference>
<keyword evidence="1 3" id="KW-0547">Nucleotide-binding</keyword>
<evidence type="ECO:0000256" key="3">
    <source>
        <dbReference type="PIRNR" id="PIRNR005751"/>
    </source>
</evidence>
<name>A0A162TYL1_9CLOT</name>
<comment type="catalytic activity">
    <reaction evidence="3">
        <text>holo-[citrate lyase ACP] + acetate + ATP = acetyl-[citrate lyase ACP] + AMP + diphosphate</text>
        <dbReference type="Rhea" id="RHEA:23788"/>
        <dbReference type="Rhea" id="RHEA-COMP:10158"/>
        <dbReference type="Rhea" id="RHEA-COMP:13710"/>
        <dbReference type="ChEBI" id="CHEBI:30089"/>
        <dbReference type="ChEBI" id="CHEBI:30616"/>
        <dbReference type="ChEBI" id="CHEBI:33019"/>
        <dbReference type="ChEBI" id="CHEBI:82683"/>
        <dbReference type="ChEBI" id="CHEBI:137976"/>
        <dbReference type="ChEBI" id="CHEBI:456215"/>
        <dbReference type="EC" id="6.2.1.22"/>
    </reaction>
</comment>
<dbReference type="Pfam" id="PF08218">
    <property type="entry name" value="Citrate_ly_lig"/>
    <property type="match status" value="1"/>
</dbReference>
<dbReference type="GO" id="GO:0005524">
    <property type="term" value="F:ATP binding"/>
    <property type="evidence" value="ECO:0007669"/>
    <property type="project" value="UniProtKB-UniRule"/>
</dbReference>
<dbReference type="SMART" id="SM00764">
    <property type="entry name" value="Citrate_ly_lig"/>
    <property type="match status" value="1"/>
</dbReference>
<dbReference type="STRING" id="1121326.CLMAG_02440"/>
<evidence type="ECO:0000256" key="2">
    <source>
        <dbReference type="ARBA" id="ARBA00022840"/>
    </source>
</evidence>
<evidence type="ECO:0000259" key="4">
    <source>
        <dbReference type="SMART" id="SM00764"/>
    </source>
</evidence>
<dbReference type="InterPro" id="IPR013166">
    <property type="entry name" value="Citrate_lyase_ligase_C"/>
</dbReference>
<evidence type="ECO:0000313" key="6">
    <source>
        <dbReference type="Proteomes" id="UP000076603"/>
    </source>
</evidence>
<dbReference type="SUPFAM" id="SSF52374">
    <property type="entry name" value="Nucleotidylyl transferase"/>
    <property type="match status" value="1"/>
</dbReference>
<dbReference type="PANTHER" id="PTHR40599:SF1">
    <property type="entry name" value="[CITRATE [PRO-3S]-LYASE] LIGASE"/>
    <property type="match status" value="1"/>
</dbReference>
<dbReference type="GO" id="GO:0008771">
    <property type="term" value="F:[citrate (pro-3S)-lyase] ligase activity"/>
    <property type="evidence" value="ECO:0007669"/>
    <property type="project" value="UniProtKB-EC"/>
</dbReference>
<proteinExistence type="predicted"/>
<keyword evidence="6" id="KW-1185">Reference proteome</keyword>
<dbReference type="InterPro" id="IPR014729">
    <property type="entry name" value="Rossmann-like_a/b/a_fold"/>
</dbReference>
<dbReference type="OrthoDB" id="9779753at2"/>
<dbReference type="PANTHER" id="PTHR40599">
    <property type="entry name" value="[CITRATE [PRO-3S]-LYASE] LIGASE"/>
    <property type="match status" value="1"/>
</dbReference>
<dbReference type="AlphaFoldDB" id="A0A162TYL1"/>
<dbReference type="PIRSF" id="PIRSF005751">
    <property type="entry name" value="Acet_citr_lig"/>
    <property type="match status" value="1"/>
</dbReference>
<keyword evidence="5" id="KW-0456">Lyase</keyword>
<comment type="caution">
    <text evidence="5">The sequence shown here is derived from an EMBL/GenBank/DDBJ whole genome shotgun (WGS) entry which is preliminary data.</text>
</comment>
<dbReference type="EMBL" id="LWAE01000001">
    <property type="protein sequence ID" value="KZL93221.1"/>
    <property type="molecule type" value="Genomic_DNA"/>
</dbReference>
<dbReference type="PATRIC" id="fig|1121326.3.peg.219"/>
<dbReference type="EC" id="6.2.1.22" evidence="3"/>
<evidence type="ECO:0000256" key="1">
    <source>
        <dbReference type="ARBA" id="ARBA00022741"/>
    </source>
</evidence>
<accession>A0A162TYL1</accession>
<keyword evidence="2 3" id="KW-0067">ATP-binding</keyword>
<keyword evidence="3 5" id="KW-0436">Ligase</keyword>
<dbReference type="GO" id="GO:0016829">
    <property type="term" value="F:lyase activity"/>
    <property type="evidence" value="ECO:0007669"/>
    <property type="project" value="UniProtKB-KW"/>
</dbReference>
<dbReference type="InterPro" id="IPR005216">
    <property type="entry name" value="Citrate_lyase_ligase"/>
</dbReference>
<dbReference type="Proteomes" id="UP000076603">
    <property type="component" value="Unassembled WGS sequence"/>
</dbReference>
<dbReference type="RefSeq" id="WP_066616775.1">
    <property type="nucleotide sequence ID" value="NZ_FQXL01000017.1"/>
</dbReference>
<gene>
    <name evidence="5" type="primary">citC_1</name>
    <name evidence="5" type="ORF">CLMAG_02440</name>
</gene>
<feature type="domain" description="Citrate lyase ligase C-terminal" evidence="4">
    <location>
        <begin position="149"/>
        <end position="330"/>
    </location>
</feature>
<evidence type="ECO:0000313" key="5">
    <source>
        <dbReference type="EMBL" id="KZL93221.1"/>
    </source>
</evidence>